<keyword evidence="3" id="KW-0269">Exonuclease</keyword>
<organism evidence="3 4">
    <name type="scientific">Treponema maltophilum ATCC 51939</name>
    <dbReference type="NCBI Taxonomy" id="1125699"/>
    <lineage>
        <taxon>Bacteria</taxon>
        <taxon>Pseudomonadati</taxon>
        <taxon>Spirochaetota</taxon>
        <taxon>Spirochaetia</taxon>
        <taxon>Spirochaetales</taxon>
        <taxon>Treponemataceae</taxon>
        <taxon>Treponema</taxon>
    </lineage>
</organism>
<feature type="domain" description="Rad50/SbcC-type AAA" evidence="2">
    <location>
        <begin position="5"/>
        <end position="290"/>
    </location>
</feature>
<keyword evidence="4" id="KW-1185">Reference proteome</keyword>
<reference evidence="3 4" key="1">
    <citation type="submission" date="2013-04" db="EMBL/GenBank/DDBJ databases">
        <title>The Genome Sequence of Treponema maltophilum ATCC 51939.</title>
        <authorList>
            <consortium name="The Broad Institute Genomics Platform"/>
            <person name="Earl A."/>
            <person name="Ward D."/>
            <person name="Feldgarden M."/>
            <person name="Gevers D."/>
            <person name="Leonetti C."/>
            <person name="Blanton J.M."/>
            <person name="Dewhirst F.E."/>
            <person name="Izard J."/>
            <person name="Walker B."/>
            <person name="Young S."/>
            <person name="Zeng Q."/>
            <person name="Gargeya S."/>
            <person name="Fitzgerald M."/>
            <person name="Haas B."/>
            <person name="Abouelleil A."/>
            <person name="Allen A.W."/>
            <person name="Alvarado L."/>
            <person name="Arachchi H.M."/>
            <person name="Berlin A.M."/>
            <person name="Chapman S.B."/>
            <person name="Gainer-Dewar J."/>
            <person name="Goldberg J."/>
            <person name="Griggs A."/>
            <person name="Gujja S."/>
            <person name="Hansen M."/>
            <person name="Howarth C."/>
            <person name="Imamovic A."/>
            <person name="Ireland A."/>
            <person name="Larimer J."/>
            <person name="McCowan C."/>
            <person name="Murphy C."/>
            <person name="Pearson M."/>
            <person name="Poon T.W."/>
            <person name="Priest M."/>
            <person name="Roberts A."/>
            <person name="Saif S."/>
            <person name="Shea T."/>
            <person name="Sisk P."/>
            <person name="Sykes S."/>
            <person name="Wortman J."/>
            <person name="Nusbaum C."/>
            <person name="Birren B."/>
        </authorList>
    </citation>
    <scope>NUCLEOTIDE SEQUENCE [LARGE SCALE GENOMIC DNA]</scope>
    <source>
        <strain evidence="3 4">ATCC 51939</strain>
    </source>
</reference>
<dbReference type="Gene3D" id="3.40.50.300">
    <property type="entry name" value="P-loop containing nucleotide triphosphate hydrolases"/>
    <property type="match status" value="2"/>
</dbReference>
<dbReference type="Pfam" id="PF13476">
    <property type="entry name" value="AAA_23"/>
    <property type="match status" value="1"/>
</dbReference>
<sequence length="1020" mass="115067">MKPLKLTIKNIASFTGEHAIDFSLLGNMFLICGKTGSGKTTVLDSLTYALYGSLPGSRRQNEIRSLRSDFCGPQEECYVELDFMLNGKTYRVRRTLPVDRITRNGTVAANAEEVELYRLDGTEAELMSRQKSEADSLIQSLISLSADEFSRIILLPQGDFAEFLRQKSSERKIVLSKLFPIERFTRTAERLKEKRNSLSSMLEEVMGNLQRLEQAFPGSQAGERIREYENEAEKASKKCEELRALLFDIQTESRGLEEKIGLHGDYEAAVKELEKLLSQADEQKADEENLSQLREAVRIEPFLDAAEQAQAKRNRIQKDSADVQSQLENLARIKTDSESRRDEYERFRERIPELSSLIQNAQLALGAAEELRTAEQRLCGIENGIQNESAAIQSINEKLEPLQKIAQNEDSLREAGEAAERELFATEYLHLKALEKDAHKTESDLQKTAENARIILNGFSEERENIRKTSGAYFLAQNLEEGKPCPVCGSLHHPHPAESEKQTLGLEEKIRTQQNLCEQAERSLRKAQDDKKELQGRIAQSRENLARFTEDFIAECEKEAENIDTASVAERQKTARREREKQAAAYTEFEKACALIREYEAALKIPQEKLRELEKDKAAAQAAFEHGQRQLADLLSRIPADIPQSGQAAAEAEQRAQTVQNILTSLRGERERLENAVRAYDEQRTRTEKAIAELTGKEAVLKSELNSSEKENDSCRTTLYEAVENSVFVSAARDITERIERIRAVLQNKAYINELERKIENYKTEKQRLEILCGEKKALLSGSLEEMQAARERLSLQKNETEKDLGESENALADIRTKLSDAKAKAGEYEHLEKRRKELFAELADYEKIYNAVSGKNPKKIQLESWILQMYLEEVCLYAAKRLERISDGRYTMYVKDADGGRGYRGLDLEIYDSYTGKRRACSTLSGGETFMASISLALAVSDTVQAKNGGVQLDSLFIDEGFGSLDDTALEKALSVLDEIRGSRCIGLVSHVASLKTRIGARLEIEKGLTGSRIKTVQG</sequence>
<feature type="coiled-coil region" evidence="1">
    <location>
        <begin position="181"/>
        <end position="326"/>
    </location>
</feature>
<dbReference type="RefSeq" id="WP_016524911.1">
    <property type="nucleotide sequence ID" value="NZ_KE332518.1"/>
</dbReference>
<accession>S3JYK4</accession>
<dbReference type="GO" id="GO:0016887">
    <property type="term" value="F:ATP hydrolysis activity"/>
    <property type="evidence" value="ECO:0007669"/>
    <property type="project" value="InterPro"/>
</dbReference>
<feature type="coiled-coil region" evidence="1">
    <location>
        <begin position="402"/>
        <end position="451"/>
    </location>
</feature>
<keyword evidence="3" id="KW-0540">Nuclease</keyword>
<evidence type="ECO:0000259" key="2">
    <source>
        <dbReference type="Pfam" id="PF13476"/>
    </source>
</evidence>
<dbReference type="Pfam" id="PF13558">
    <property type="entry name" value="SbcC_Walker_B"/>
    <property type="match status" value="1"/>
</dbReference>
<protein>
    <submittedName>
        <fullName evidence="3">Exonuclease SbcC</fullName>
    </submittedName>
</protein>
<dbReference type="Proteomes" id="UP000014541">
    <property type="component" value="Unassembled WGS sequence"/>
</dbReference>
<dbReference type="PANTHER" id="PTHR32114:SF2">
    <property type="entry name" value="ABC TRANSPORTER ABCH.3"/>
    <property type="match status" value="1"/>
</dbReference>
<proteinExistence type="predicted"/>
<dbReference type="InterPro" id="IPR027417">
    <property type="entry name" value="P-loop_NTPase"/>
</dbReference>
<dbReference type="SUPFAM" id="SSF52540">
    <property type="entry name" value="P-loop containing nucleoside triphosphate hydrolases"/>
    <property type="match status" value="1"/>
</dbReference>
<evidence type="ECO:0000256" key="1">
    <source>
        <dbReference type="SAM" id="Coils"/>
    </source>
</evidence>
<dbReference type="AlphaFoldDB" id="S3JYK4"/>
<dbReference type="GO" id="GO:0004527">
    <property type="term" value="F:exonuclease activity"/>
    <property type="evidence" value="ECO:0007669"/>
    <property type="project" value="UniProtKB-KW"/>
</dbReference>
<dbReference type="GO" id="GO:0006302">
    <property type="term" value="P:double-strand break repair"/>
    <property type="evidence" value="ECO:0007669"/>
    <property type="project" value="InterPro"/>
</dbReference>
<dbReference type="InterPro" id="IPR038729">
    <property type="entry name" value="Rad50/SbcC_AAA"/>
</dbReference>
<comment type="caution">
    <text evidence="3">The sequence shown here is derived from an EMBL/GenBank/DDBJ whole genome shotgun (WGS) entry which is preliminary data.</text>
</comment>
<feature type="coiled-coil region" evidence="1">
    <location>
        <begin position="745"/>
        <end position="849"/>
    </location>
</feature>
<feature type="coiled-coil region" evidence="1">
    <location>
        <begin position="596"/>
        <end position="711"/>
    </location>
</feature>
<gene>
    <name evidence="3" type="ORF">HMPREF9194_00615</name>
</gene>
<dbReference type="EMBL" id="ATFF01000006">
    <property type="protein sequence ID" value="EPF30300.1"/>
    <property type="molecule type" value="Genomic_DNA"/>
</dbReference>
<dbReference type="PATRIC" id="fig|1125699.3.peg.627"/>
<evidence type="ECO:0000313" key="4">
    <source>
        <dbReference type="Proteomes" id="UP000014541"/>
    </source>
</evidence>
<dbReference type="HOGENOM" id="CLU_004785_2_1_12"/>
<evidence type="ECO:0000313" key="3">
    <source>
        <dbReference type="EMBL" id="EPF30300.1"/>
    </source>
</evidence>
<keyword evidence="1" id="KW-0175">Coiled coil</keyword>
<dbReference type="eggNOG" id="COG0419">
    <property type="taxonomic scope" value="Bacteria"/>
</dbReference>
<keyword evidence="3" id="KW-0378">Hydrolase</keyword>
<dbReference type="OrthoDB" id="9795626at2"/>
<dbReference type="STRING" id="1125699.HMPREF9194_00615"/>
<dbReference type="PANTHER" id="PTHR32114">
    <property type="entry name" value="ABC TRANSPORTER ABCH.3"/>
    <property type="match status" value="1"/>
</dbReference>
<feature type="coiled-coil region" evidence="1">
    <location>
        <begin position="510"/>
        <end position="551"/>
    </location>
</feature>
<name>S3JYK4_TREMA</name>